<feature type="domain" description="J" evidence="2">
    <location>
        <begin position="968"/>
        <end position="1033"/>
    </location>
</feature>
<sequence length="1757" mass="200779">MMPVKDNQDVACFFCTKHTTWKGKYKRIFSVGTQGITTYNPNNLEITNRWAYSDFISITPLRGGNHNEFQITMKKEKKVDKMTFSSDLRTFILTEALKFRTHFSEKPKEILRYQAYKHHWSDIRLPIILEVTSYSLDQLDPTSNTVLASYNFKDFEGICTVSDYPGGFVIVCGGFGRLHLFQSSHYESIKSKILESATANLGINIKLLSKPISLEDFQVQRFGKYSDDEYITAVSEFSVYKIQKARHNEPVRRTLCLSEHCILERDPQTYSICTLQPLNNIFALVRDNSNLQLFSIEYLNGQTRTYTTTDRDSLLASLLDGVRAAGNKDVHVTMVATDRGLRLSPLSIPVDEEAESLHLKLLMNPPPSKPFSQCLRRFNSNIPYSGLLYSITQEGIFSENKEKLITGVLQSLVSKEGDQKTISLVELEAQFQALRRLVASKVGYASFTKLPGEELRSALEAEVRNFSSDRELAHLTLVAWNHQEFEVNYACLADEVKIGDYYLRLLLEINDDDSPIRRTYEFFNDLYHRFLLTNKVEMKCLCLQAMSIVYGRYFEDIGPFSDTKYIVGMLERCVDRLERDRLIVFIEKLILHHRNVRDILDVGGVQILVDLMTLAHLHTSRAMIPTQTNVIEAGPGMKIAEEKEWYYNRDKGREGPVSFSEMKDLYEKGKINHKTRCWAMGITGWRPLSQLPQLKWYLLAKGSPVLNESELATYILNILIKMCQYFPSRDADDAVIRPLPKVKRLLSDQATLPNIVQLLLTFDPILVEKVATLLCEVMTDNPEMSKLYTSGVFYFIMMYTGSNVLPVARFLKLTHLKQAFKTEEEASPIIQKSILGRLLPEAMIHYLENYEAERFAQIYLGEFDTPEAIWNSEMRRMLIEKVAAHIADFTPRLRSHTMVRYHYIPIPAVRYPQLEHELFCNIFYLRHLCDTHKFPEWPIPDAVRLLKDTLEAWRSEVEKKPPLMTLHDAYQTLGLNDNNHDEATVRKAYYKLAQQYHPDKNPEGRVNLQPYKYAGYPQLIKTIKIETADDQLFSKNAPLLTAACELAYHTVYCSALNAEELRRENGLEVMLEAYTRCVDVLNNSSKSDEVPVQVCTHITRCFTVAAQFPACREKMVELKQLVHDLCRLLYFKHLTKLCSVATECVTALSMDSILQMELLKSGALWHLLLYMFNYDFTLDEGGVEKSEEANKQEVSNMLAKKAVQACAALGGYVQGEDKPPPNSLTRGILKELLTGYLSEQLGDEKPEEILKILNSNTETPYLIWDNGTRAELMDFLETQRNNRNQGDFYNPNEFKYSAHDGEHKIGDIFIKIYNEQPTYPIKDPKGFVIELLNYIKQQSSDLLNLVNIAFSVTIEDRLKYTVMTLEALTNVIRNNVGVETQCIGHFRLLFGLLNVNYIPIQKGALNVISLVTRNNDCITDIATSEVLGYLLLVIYTLQDSQPQTLEALYALMATTKIVKEALNKGAVIYLLDLFCNSTNPNVRQTCAELLARMNLDKLVGPKVRLALGAFLPPIFADAMRDNPEASVTMFESAHEHPELIWDQDAKDNVCKVVARFRREHQTEQSCNPSIQWKMPDTNGLTNLATPNEVVVGGVYLRIFIANPSWNLRKPKEFLTELMETCLNLMSKDKPNYIFHKMCSVSFSKNRHQQTKFFPRITIRIKIFNTRNYNRSVPTNSQTSQKSSANSWPVREHNAVISAIPSTRIGRLLADSFIKNLFLFLGGTPATAGYLTQGPSAKVNSAPPPVDRDDPLIRNDGI</sequence>
<dbReference type="InterPro" id="IPR001623">
    <property type="entry name" value="DnaJ_domain"/>
</dbReference>
<dbReference type="GO" id="GO:0007032">
    <property type="term" value="P:endosome organization"/>
    <property type="evidence" value="ECO:0007669"/>
    <property type="project" value="InterPro"/>
</dbReference>
<dbReference type="InterPro" id="IPR011989">
    <property type="entry name" value="ARM-like"/>
</dbReference>
<gene>
    <name evidence="3" type="primary">LOC114341489</name>
</gene>
<dbReference type="InterPro" id="IPR045802">
    <property type="entry name" value="GRV2/DNAJC13_N"/>
</dbReference>
<dbReference type="PANTHER" id="PTHR36983:SF2">
    <property type="entry name" value="DNAJ HOMOLOG SUBFAMILY C MEMBER 13"/>
    <property type="match status" value="1"/>
</dbReference>
<dbReference type="SUPFAM" id="SSF48371">
    <property type="entry name" value="ARM repeat"/>
    <property type="match status" value="2"/>
</dbReference>
<dbReference type="Pfam" id="PF14237">
    <property type="entry name" value="GYF_2"/>
    <property type="match status" value="1"/>
</dbReference>
<feature type="region of interest" description="Disordered" evidence="1">
    <location>
        <begin position="1733"/>
        <end position="1757"/>
    </location>
</feature>
<reference evidence="3" key="1">
    <citation type="submission" date="2025-08" db="UniProtKB">
        <authorList>
            <consortium name="RefSeq"/>
        </authorList>
    </citation>
    <scope>IDENTIFICATION</scope>
    <source>
        <tissue evidence="3">Whole insect</tissue>
    </source>
</reference>
<dbReference type="RefSeq" id="XP_028148092.1">
    <property type="nucleotide sequence ID" value="XM_028292291.1"/>
</dbReference>
<dbReference type="GO" id="GO:0006898">
    <property type="term" value="P:receptor-mediated endocytosis"/>
    <property type="evidence" value="ECO:0007669"/>
    <property type="project" value="TreeGrafter"/>
</dbReference>
<dbReference type="PROSITE" id="PS50076">
    <property type="entry name" value="DNAJ_2"/>
    <property type="match status" value="1"/>
</dbReference>
<dbReference type="InterPro" id="IPR036869">
    <property type="entry name" value="J_dom_sf"/>
</dbReference>
<dbReference type="CDD" id="cd06257">
    <property type="entry name" value="DnaJ"/>
    <property type="match status" value="1"/>
</dbReference>
<dbReference type="Pfam" id="PF19432">
    <property type="entry name" value="RME-8_N"/>
    <property type="match status" value="2"/>
</dbReference>
<dbReference type="InterPro" id="IPR044978">
    <property type="entry name" value="GRV2/DNAJC13"/>
</dbReference>
<organism evidence="3">
    <name type="scientific">Diabrotica virgifera virgifera</name>
    <name type="common">western corn rootworm</name>
    <dbReference type="NCBI Taxonomy" id="50390"/>
    <lineage>
        <taxon>Eukaryota</taxon>
        <taxon>Metazoa</taxon>
        <taxon>Ecdysozoa</taxon>
        <taxon>Arthropoda</taxon>
        <taxon>Hexapoda</taxon>
        <taxon>Insecta</taxon>
        <taxon>Pterygota</taxon>
        <taxon>Neoptera</taxon>
        <taxon>Endopterygota</taxon>
        <taxon>Coleoptera</taxon>
        <taxon>Polyphaga</taxon>
        <taxon>Cucujiformia</taxon>
        <taxon>Chrysomeloidea</taxon>
        <taxon>Chrysomelidae</taxon>
        <taxon>Galerucinae</taxon>
        <taxon>Diabroticina</taxon>
        <taxon>Diabroticites</taxon>
        <taxon>Diabrotica</taxon>
    </lineage>
</organism>
<evidence type="ECO:0000259" key="2">
    <source>
        <dbReference type="PROSITE" id="PS50076"/>
    </source>
</evidence>
<dbReference type="GO" id="GO:2000641">
    <property type="term" value="P:regulation of early endosome to late endosome transport"/>
    <property type="evidence" value="ECO:0007669"/>
    <property type="project" value="InterPro"/>
</dbReference>
<dbReference type="PANTHER" id="PTHR36983">
    <property type="entry name" value="DNAJ HOMOLOG SUBFAMILY C MEMBER 13"/>
    <property type="match status" value="1"/>
</dbReference>
<proteinExistence type="predicted"/>
<dbReference type="InParanoid" id="A0A6P7GPW5"/>
<dbReference type="InterPro" id="IPR025640">
    <property type="entry name" value="GYF_2"/>
</dbReference>
<evidence type="ECO:0000313" key="3">
    <source>
        <dbReference type="RefSeq" id="XP_028148092.1"/>
    </source>
</evidence>
<dbReference type="Gene3D" id="1.10.287.110">
    <property type="entry name" value="DnaJ domain"/>
    <property type="match status" value="1"/>
</dbReference>
<dbReference type="Pfam" id="PF00226">
    <property type="entry name" value="DnaJ"/>
    <property type="match status" value="1"/>
</dbReference>
<dbReference type="GO" id="GO:0010008">
    <property type="term" value="C:endosome membrane"/>
    <property type="evidence" value="ECO:0007669"/>
    <property type="project" value="TreeGrafter"/>
</dbReference>
<dbReference type="InterPro" id="IPR016024">
    <property type="entry name" value="ARM-type_fold"/>
</dbReference>
<feature type="compositionally biased region" description="Basic and acidic residues" evidence="1">
    <location>
        <begin position="1745"/>
        <end position="1757"/>
    </location>
</feature>
<evidence type="ECO:0000256" key="1">
    <source>
        <dbReference type="SAM" id="MobiDB-lite"/>
    </source>
</evidence>
<dbReference type="SUPFAM" id="SSF46565">
    <property type="entry name" value="Chaperone J-domain"/>
    <property type="match status" value="1"/>
</dbReference>
<name>A0A6P7GPW5_DIAVI</name>
<dbReference type="SMART" id="SM00271">
    <property type="entry name" value="DnaJ"/>
    <property type="match status" value="1"/>
</dbReference>
<dbReference type="Gene3D" id="1.25.10.10">
    <property type="entry name" value="Leucine-rich Repeat Variant"/>
    <property type="match status" value="1"/>
</dbReference>
<protein>
    <submittedName>
        <fullName evidence="3">DnaJ homolog subfamily C member 13-like</fullName>
    </submittedName>
</protein>
<accession>A0A6P7GPW5</accession>
<dbReference type="FunCoup" id="A0A6P7GPW5">
    <property type="interactions" value="1668"/>
</dbReference>